<organism evidence="2 3">
    <name type="scientific">Eleutherodactylus coqui</name>
    <name type="common">Puerto Rican coqui</name>
    <dbReference type="NCBI Taxonomy" id="57060"/>
    <lineage>
        <taxon>Eukaryota</taxon>
        <taxon>Metazoa</taxon>
        <taxon>Chordata</taxon>
        <taxon>Craniata</taxon>
        <taxon>Vertebrata</taxon>
        <taxon>Euteleostomi</taxon>
        <taxon>Amphibia</taxon>
        <taxon>Batrachia</taxon>
        <taxon>Anura</taxon>
        <taxon>Neobatrachia</taxon>
        <taxon>Hyloidea</taxon>
        <taxon>Eleutherodactylidae</taxon>
        <taxon>Eleutherodactylinae</taxon>
        <taxon>Eleutherodactylus</taxon>
        <taxon>Eleutherodactylus</taxon>
    </lineage>
</organism>
<evidence type="ECO:0000313" key="2">
    <source>
        <dbReference type="EMBL" id="KAG9474097.1"/>
    </source>
</evidence>
<dbReference type="AlphaFoldDB" id="A0A8J6JZQ3"/>
<evidence type="ECO:0000313" key="3">
    <source>
        <dbReference type="Proteomes" id="UP000770717"/>
    </source>
</evidence>
<protein>
    <submittedName>
        <fullName evidence="2">Uncharacterized protein</fullName>
    </submittedName>
</protein>
<keyword evidence="3" id="KW-1185">Reference proteome</keyword>
<dbReference type="Proteomes" id="UP000770717">
    <property type="component" value="Unassembled WGS sequence"/>
</dbReference>
<feature type="signal peptide" evidence="1">
    <location>
        <begin position="1"/>
        <end position="17"/>
    </location>
</feature>
<keyword evidence="1" id="KW-0732">Signal</keyword>
<reference evidence="2" key="1">
    <citation type="thesis" date="2020" institute="ProQuest LLC" country="789 East Eisenhower Parkway, Ann Arbor, MI, USA">
        <title>Comparative Genomics and Chromosome Evolution.</title>
        <authorList>
            <person name="Mudd A.B."/>
        </authorList>
    </citation>
    <scope>NUCLEOTIDE SEQUENCE</scope>
    <source>
        <strain evidence="2">HN-11 Male</strain>
        <tissue evidence="2">Kidney and liver</tissue>
    </source>
</reference>
<sequence>MQWCHLLLMSICQNVSPTCWKIICTDICYSDWLLLMKSLWLLHFECLLCMPTLQRATLGTQLYSKCSQEYTIHGQSTRHLLNRARKQV</sequence>
<comment type="caution">
    <text evidence="2">The sequence shown here is derived from an EMBL/GenBank/DDBJ whole genome shotgun (WGS) entry which is preliminary data.</text>
</comment>
<gene>
    <name evidence="2" type="ORF">GDO78_004410</name>
</gene>
<name>A0A8J6JZQ3_ELECQ</name>
<accession>A0A8J6JZQ3</accession>
<dbReference type="EMBL" id="WNTK01000013">
    <property type="protein sequence ID" value="KAG9474097.1"/>
    <property type="molecule type" value="Genomic_DNA"/>
</dbReference>
<evidence type="ECO:0000256" key="1">
    <source>
        <dbReference type="SAM" id="SignalP"/>
    </source>
</evidence>
<feature type="chain" id="PRO_5035310980" evidence="1">
    <location>
        <begin position="18"/>
        <end position="88"/>
    </location>
</feature>
<proteinExistence type="predicted"/>